<reference evidence="4" key="1">
    <citation type="submission" date="2016-10" db="EMBL/GenBank/DDBJ databases">
        <authorList>
            <person name="Varghese N."/>
            <person name="Submissions S."/>
        </authorList>
    </citation>
    <scope>NUCLEOTIDE SEQUENCE [LARGE SCALE GENOMIC DNA]</scope>
    <source>
        <strain evidence="4">XJ109</strain>
    </source>
</reference>
<gene>
    <name evidence="3" type="ORF">SAMN05421738_11289</name>
</gene>
<accession>A0A1I4Z2X9</accession>
<protein>
    <recommendedName>
        <fullName evidence="5">PEP-CTERM protein-sorting domain-containing protein</fullName>
    </recommendedName>
</protein>
<evidence type="ECO:0000256" key="1">
    <source>
        <dbReference type="SAM" id="MobiDB-lite"/>
    </source>
</evidence>
<dbReference type="EMBL" id="FOUZ01000012">
    <property type="protein sequence ID" value="SFN44635.1"/>
    <property type="molecule type" value="Genomic_DNA"/>
</dbReference>
<name>A0A1I4Z2X9_9FLAO</name>
<dbReference type="STRING" id="684065.SAMN05421738_11289"/>
<feature type="signal peptide" evidence="2">
    <location>
        <begin position="1"/>
        <end position="22"/>
    </location>
</feature>
<organism evidence="3 4">
    <name type="scientific">Algoriella xinjiangensis</name>
    <dbReference type="NCBI Taxonomy" id="684065"/>
    <lineage>
        <taxon>Bacteria</taxon>
        <taxon>Pseudomonadati</taxon>
        <taxon>Bacteroidota</taxon>
        <taxon>Flavobacteriia</taxon>
        <taxon>Flavobacteriales</taxon>
        <taxon>Weeksellaceae</taxon>
        <taxon>Algoriella</taxon>
    </lineage>
</organism>
<evidence type="ECO:0000313" key="3">
    <source>
        <dbReference type="EMBL" id="SFN44635.1"/>
    </source>
</evidence>
<dbReference type="Proteomes" id="UP000199149">
    <property type="component" value="Unassembled WGS sequence"/>
</dbReference>
<dbReference type="OrthoDB" id="1454202at2"/>
<keyword evidence="2" id="KW-0732">Signal</keyword>
<sequence>MKNIKQILLVVGALLCTLNASAQENEITFFETSNQNTSSAGPGTGGGGTGDEDPAPAPIDDYLPLLVIGAGLVALRFRKQLLKN</sequence>
<evidence type="ECO:0008006" key="5">
    <source>
        <dbReference type="Google" id="ProtNLM"/>
    </source>
</evidence>
<feature type="region of interest" description="Disordered" evidence="1">
    <location>
        <begin position="30"/>
        <end position="57"/>
    </location>
</feature>
<evidence type="ECO:0000313" key="4">
    <source>
        <dbReference type="Proteomes" id="UP000199149"/>
    </source>
</evidence>
<feature type="compositionally biased region" description="Polar residues" evidence="1">
    <location>
        <begin position="30"/>
        <end position="39"/>
    </location>
</feature>
<proteinExistence type="predicted"/>
<feature type="chain" id="PRO_5011470437" description="PEP-CTERM protein-sorting domain-containing protein" evidence="2">
    <location>
        <begin position="23"/>
        <end position="84"/>
    </location>
</feature>
<dbReference type="AlphaFoldDB" id="A0A1I4Z2X9"/>
<evidence type="ECO:0000256" key="2">
    <source>
        <dbReference type="SAM" id="SignalP"/>
    </source>
</evidence>
<dbReference type="RefSeq" id="WP_092908946.1">
    <property type="nucleotide sequence ID" value="NZ_FOUZ01000012.1"/>
</dbReference>
<keyword evidence="4" id="KW-1185">Reference proteome</keyword>